<dbReference type="PANTHER" id="PTHR12155:SF30">
    <property type="entry name" value="PROTEIN SLFN14"/>
    <property type="match status" value="1"/>
</dbReference>
<proteinExistence type="predicted"/>
<gene>
    <name evidence="4" type="primary">Slfn13</name>
    <name evidence="4" type="ORF">GTO96_0006591</name>
</gene>
<evidence type="ECO:0000259" key="2">
    <source>
        <dbReference type="Pfam" id="PF04326"/>
    </source>
</evidence>
<dbReference type="InterPro" id="IPR048729">
    <property type="entry name" value="SLFN_GTPase-like"/>
</dbReference>
<sequence>MEALPVGTRVHRQAAPRCRFIPCGCRSGRSPPGRLRTGGGRVPPPDRVGRPSWLGIGPQVQGFEAQPCRDPWLPPARPVPDYPGNPTLPPHQEVPGGRHCVAPESCQEGSRHFRHAGAWPRTAEAPGAHPGHYLRGRLPPVIGGSREEEGLSWRTWTGGGQEARHRTVGPGLGGISAEGTGVGIKMFSKLNNIHLVKTAYADRVINVGEVLLGEHCRNKMKNQDRDIQRNHILRAACAHLNSGGGLIVMRVKNENYALSDGLGHDIEQGLRELVSPQTIQDNFAFLQQGTHVIIFVKSWTGGSRDTGSDKARICSIDCQAFKRCGTSTLRIAPNEFVGFFRQKHLNAGKICSPKRIKLSTPQDKILTQVIQFCAKQNVKVGEVVDFGESNYVELKSFEGKKFQNRLDESLRKYISAFGNTNGGIFFVGIHDKTKTVVGCGKDAKPELFKQIVEETMKKLTIVHFAHCSSQRDIEYKLHVINVTDDSEAHQGYVMALRVKKHCCVIFSKNPESFKIEGDDITSVTPGEWMQMMMGTDPVVQELCENFEKELSMASSPPQCKPVYGLKNTDRLDQLQKKIYPVQSEGIESIPPTLCARLKVERFDDKLKPNGEQGVLIFSRSWAVDIEMEKNDNVICDALLFCTNSFPVLYTVVEKATEELLEYSRQTACQIKQKLVNVGGYSEWICVIPQLFELQSRTVISIPPAPIPLNPGHTDLRALSLGRLQSSLQLCPLPPDFRSRLKGGGPLNRNPDGLQLLPGIPLQTRPRVAEVPAVHPEVLRVSPVFFPPALPGVAEVLGSRRFEICRCETRSAFIASEFPDVKHIVVDEAHNFRKENTNWYTKARNIIHKRSNASGRGVFWIFLDYFQLNHPYPSGLPKIECQYPKVDLTLCVRNSKAIYSLMYEEMIQIMNGNFLRNRKSLHAHCIKQINEAKCGHSFQGFRKSICYKNHDGIAVHIFSIIQSKLKQGYTNKDFVILCNTKVDCKKYYDKLVPLFKKVRPPPVFSEAVAIYKNEIILDTVRRFSGLERNIVFVVHPEVHEKHRDLQDNFVLDAASRARVQLFVYTQEENSTEVNNKENEPITEFIQI</sequence>
<dbReference type="PANTHER" id="PTHR12155">
    <property type="entry name" value="SCHLAFEN"/>
    <property type="match status" value="1"/>
</dbReference>
<name>A0A8X7XN64_POLSE</name>
<dbReference type="Proteomes" id="UP000886611">
    <property type="component" value="Unassembled WGS sequence"/>
</dbReference>
<feature type="non-terminal residue" evidence="4">
    <location>
        <position position="1086"/>
    </location>
</feature>
<dbReference type="EMBL" id="JAATIS010000094">
    <property type="protein sequence ID" value="KAG2471066.1"/>
    <property type="molecule type" value="Genomic_DNA"/>
</dbReference>
<dbReference type="Pfam" id="PF04326">
    <property type="entry name" value="SLFN_AlbA_2"/>
    <property type="match status" value="1"/>
</dbReference>
<accession>A0A8X7XN64</accession>
<feature type="domain" description="Schlafen GTPase-like" evidence="3">
    <location>
        <begin position="609"/>
        <end position="697"/>
    </location>
</feature>
<dbReference type="Gene3D" id="3.30.950.30">
    <property type="entry name" value="Schlafen, AAA domain"/>
    <property type="match status" value="1"/>
</dbReference>
<dbReference type="InterPro" id="IPR029684">
    <property type="entry name" value="Schlafen"/>
</dbReference>
<evidence type="ECO:0000313" key="4">
    <source>
        <dbReference type="EMBL" id="KAG2471066.1"/>
    </source>
</evidence>
<dbReference type="InterPro" id="IPR027417">
    <property type="entry name" value="P-loop_NTPase"/>
</dbReference>
<dbReference type="InterPro" id="IPR038461">
    <property type="entry name" value="Schlafen_AlbA_2_dom_sf"/>
</dbReference>
<feature type="region of interest" description="Disordered" evidence="1">
    <location>
        <begin position="29"/>
        <end position="51"/>
    </location>
</feature>
<dbReference type="Pfam" id="PF21026">
    <property type="entry name" value="SLFN_GTPase-like"/>
    <property type="match status" value="1"/>
</dbReference>
<organism evidence="4 5">
    <name type="scientific">Polypterus senegalus</name>
    <name type="common">Senegal bichir</name>
    <dbReference type="NCBI Taxonomy" id="55291"/>
    <lineage>
        <taxon>Eukaryota</taxon>
        <taxon>Metazoa</taxon>
        <taxon>Chordata</taxon>
        <taxon>Craniata</taxon>
        <taxon>Vertebrata</taxon>
        <taxon>Euteleostomi</taxon>
        <taxon>Actinopterygii</taxon>
        <taxon>Polypteriformes</taxon>
        <taxon>Polypteridae</taxon>
        <taxon>Polypterus</taxon>
    </lineage>
</organism>
<comment type="caution">
    <text evidence="4">The sequence shown here is derived from an EMBL/GenBank/DDBJ whole genome shotgun (WGS) entry which is preliminary data.</text>
</comment>
<protein>
    <submittedName>
        <fullName evidence="4">SLN13 protein</fullName>
    </submittedName>
</protein>
<feature type="compositionally biased region" description="Pro residues" evidence="1">
    <location>
        <begin position="73"/>
        <end position="89"/>
    </location>
</feature>
<dbReference type="InterPro" id="IPR007421">
    <property type="entry name" value="Schlafen_AlbA_2_dom"/>
</dbReference>
<reference evidence="4 5" key="1">
    <citation type="journal article" date="2021" name="Cell">
        <title>Tracing the genetic footprints of vertebrate landing in non-teleost ray-finned fishes.</title>
        <authorList>
            <person name="Bi X."/>
            <person name="Wang K."/>
            <person name="Yang L."/>
            <person name="Pan H."/>
            <person name="Jiang H."/>
            <person name="Wei Q."/>
            <person name="Fang M."/>
            <person name="Yu H."/>
            <person name="Zhu C."/>
            <person name="Cai Y."/>
            <person name="He Y."/>
            <person name="Gan X."/>
            <person name="Zeng H."/>
            <person name="Yu D."/>
            <person name="Zhu Y."/>
            <person name="Jiang H."/>
            <person name="Qiu Q."/>
            <person name="Yang H."/>
            <person name="Zhang Y.E."/>
            <person name="Wang W."/>
            <person name="Zhu M."/>
            <person name="He S."/>
            <person name="Zhang G."/>
        </authorList>
    </citation>
    <scope>NUCLEOTIDE SEQUENCE [LARGE SCALE GENOMIC DNA]</scope>
    <source>
        <strain evidence="4">Bchr_013</strain>
    </source>
</reference>
<feature type="non-terminal residue" evidence="4">
    <location>
        <position position="1"/>
    </location>
</feature>
<evidence type="ECO:0000256" key="1">
    <source>
        <dbReference type="SAM" id="MobiDB-lite"/>
    </source>
</evidence>
<dbReference type="AlphaFoldDB" id="A0A8X7XN64"/>
<evidence type="ECO:0000259" key="3">
    <source>
        <dbReference type="Pfam" id="PF21026"/>
    </source>
</evidence>
<feature type="domain" description="Schlafen AlbA-2" evidence="2">
    <location>
        <begin position="388"/>
        <end position="502"/>
    </location>
</feature>
<keyword evidence="5" id="KW-1185">Reference proteome</keyword>
<dbReference type="Gene3D" id="3.40.50.300">
    <property type="entry name" value="P-loop containing nucleotide triphosphate hydrolases"/>
    <property type="match status" value="1"/>
</dbReference>
<feature type="region of interest" description="Disordered" evidence="1">
    <location>
        <begin position="73"/>
        <end position="96"/>
    </location>
</feature>
<evidence type="ECO:0000313" key="5">
    <source>
        <dbReference type="Proteomes" id="UP000886611"/>
    </source>
</evidence>